<dbReference type="NCBIfam" id="TIGR00208">
    <property type="entry name" value="fliS"/>
    <property type="match status" value="1"/>
</dbReference>
<comment type="subcellular location">
    <subcellularLocation>
        <location evidence="1">Cytoplasm</location>
        <location evidence="1">Cytosol</location>
    </subcellularLocation>
</comment>
<dbReference type="GO" id="GO:0005829">
    <property type="term" value="C:cytosol"/>
    <property type="evidence" value="ECO:0007669"/>
    <property type="project" value="UniProtKB-SubCell"/>
</dbReference>
<dbReference type="EMBL" id="CP002021">
    <property type="protein sequence ID" value="ADG30597.1"/>
    <property type="molecule type" value="Genomic_DNA"/>
</dbReference>
<evidence type="ECO:0000256" key="1">
    <source>
        <dbReference type="ARBA" id="ARBA00004514"/>
    </source>
</evidence>
<dbReference type="AlphaFoldDB" id="D5X0F1"/>
<dbReference type="InterPro" id="IPR036584">
    <property type="entry name" value="FliS_sf"/>
</dbReference>
<dbReference type="GO" id="GO:0071973">
    <property type="term" value="P:bacterial-type flagellum-dependent cell motility"/>
    <property type="evidence" value="ECO:0007669"/>
    <property type="project" value="TreeGrafter"/>
</dbReference>
<dbReference type="BioCyc" id="TINT75379:TINT_RS06040-MONOMER"/>
<evidence type="ECO:0000256" key="5">
    <source>
        <dbReference type="ARBA" id="ARBA00023186"/>
    </source>
</evidence>
<name>D5X0F1_THIK1</name>
<sequence length="137" mass="15139">MSAAAFAMRAYRQVENQGIAGDKLYALGLDGILEYLRRAEAALRNPDGKDLPLKGQSLGRAYQLVEHLLAVLPDGTQEGPQLAEQPVAERLERIYTYLLARLAQANIFDDLQAIEDCRTVVTALRDSWHQGMEQAAA</sequence>
<dbReference type="eggNOG" id="COG1516">
    <property type="taxonomic scope" value="Bacteria"/>
</dbReference>
<dbReference type="PANTHER" id="PTHR34773:SF1">
    <property type="entry name" value="FLAGELLAR SECRETION CHAPERONE FLIS"/>
    <property type="match status" value="1"/>
</dbReference>
<gene>
    <name evidence="6" type="ordered locus">Tint_1208</name>
</gene>
<comment type="similarity">
    <text evidence="2">Belongs to the FliS family.</text>
</comment>
<evidence type="ECO:0000256" key="2">
    <source>
        <dbReference type="ARBA" id="ARBA00008787"/>
    </source>
</evidence>
<keyword evidence="3" id="KW-0963">Cytoplasm</keyword>
<reference evidence="6" key="1">
    <citation type="submission" date="2010-04" db="EMBL/GenBank/DDBJ databases">
        <title>Complete sequence of Thiomonas intermedia K12.</title>
        <authorList>
            <consortium name="US DOE Joint Genome Institute"/>
            <person name="Lucas S."/>
            <person name="Copeland A."/>
            <person name="Lapidus A."/>
            <person name="Cheng J.-F."/>
            <person name="Bruce D."/>
            <person name="Goodwin L."/>
            <person name="Pitluck S."/>
            <person name="Davenport K."/>
            <person name="Detter J.C."/>
            <person name="Han C."/>
            <person name="Tapia R."/>
            <person name="Land M."/>
            <person name="Hauser L."/>
            <person name="Kyrpides N."/>
            <person name="Ovchinnikova G."/>
            <person name="Kerfeld C.A."/>
            <person name="Cannon G.C."/>
            <person name="Heinhorst S."/>
            <person name="Woyke T."/>
        </authorList>
    </citation>
    <scope>NUCLEOTIDE SEQUENCE [LARGE SCALE GENOMIC DNA]</scope>
    <source>
        <strain evidence="6">K12</strain>
    </source>
</reference>
<keyword evidence="4" id="KW-1005">Bacterial flagellum biogenesis</keyword>
<keyword evidence="6" id="KW-0966">Cell projection</keyword>
<organism evidence="6">
    <name type="scientific">Thiomonas intermedia (strain K12)</name>
    <name type="common">Thiobacillus intermedius</name>
    <dbReference type="NCBI Taxonomy" id="75379"/>
    <lineage>
        <taxon>Bacteria</taxon>
        <taxon>Pseudomonadati</taxon>
        <taxon>Pseudomonadota</taxon>
        <taxon>Betaproteobacteria</taxon>
        <taxon>Burkholderiales</taxon>
        <taxon>Thiomonas</taxon>
    </lineage>
</organism>
<dbReference type="Gene3D" id="1.20.120.340">
    <property type="entry name" value="Flagellar protein FliS"/>
    <property type="match status" value="1"/>
</dbReference>
<keyword evidence="6" id="KW-0282">Flagellum</keyword>
<dbReference type="InterPro" id="IPR003713">
    <property type="entry name" value="FliS"/>
</dbReference>
<dbReference type="STRING" id="75379.Tint_1208"/>
<evidence type="ECO:0000313" key="6">
    <source>
        <dbReference type="EMBL" id="ADG30597.1"/>
    </source>
</evidence>
<dbReference type="HOGENOM" id="CLU_1864217_0_0_4"/>
<accession>D5X0F1</accession>
<dbReference type="CDD" id="cd16098">
    <property type="entry name" value="FliS"/>
    <property type="match status" value="1"/>
</dbReference>
<protein>
    <submittedName>
        <fullName evidence="6">Flagellar protein FliS</fullName>
    </submittedName>
</protein>
<keyword evidence="6" id="KW-0969">Cilium</keyword>
<keyword evidence="5" id="KW-0143">Chaperone</keyword>
<evidence type="ECO:0000256" key="3">
    <source>
        <dbReference type="ARBA" id="ARBA00022490"/>
    </source>
</evidence>
<dbReference type="KEGG" id="tin:Tint_1208"/>
<dbReference type="PANTHER" id="PTHR34773">
    <property type="entry name" value="FLAGELLAR SECRETION CHAPERONE FLIS"/>
    <property type="match status" value="1"/>
</dbReference>
<proteinExistence type="inferred from homology"/>
<dbReference type="SUPFAM" id="SSF101116">
    <property type="entry name" value="Flagellar export chaperone FliS"/>
    <property type="match status" value="1"/>
</dbReference>
<evidence type="ECO:0000256" key="4">
    <source>
        <dbReference type="ARBA" id="ARBA00022795"/>
    </source>
</evidence>
<dbReference type="GO" id="GO:0044780">
    <property type="term" value="P:bacterial-type flagellum assembly"/>
    <property type="evidence" value="ECO:0007669"/>
    <property type="project" value="InterPro"/>
</dbReference>
<dbReference type="Pfam" id="PF02561">
    <property type="entry name" value="FliS"/>
    <property type="match status" value="1"/>
</dbReference>